<keyword evidence="4" id="KW-0325">Glycoprotein</keyword>
<sequence>MAKAKSPDEILAQQMWSGGGGRKVHQPHSVGHRHLIDRLPPGFRHQICQVKKPRTKTRPEPLQAFTIETICRAVSNQRRESPKATLNATMMHYVGMSWIVTFSDCKGNDKLRYEVSSPYFKVNSDGGLVSLRNITAVGKTLFVHARTPHAEDMAELVIVGGKDIQGSLQCLYPSVVQGPGLRDQALVQEETEGPLLCQTP</sequence>
<dbReference type="Proteomes" id="UP000028990">
    <property type="component" value="Unassembled WGS sequence"/>
</dbReference>
<reference evidence="6 7" key="1">
    <citation type="submission" date="2013-11" db="EMBL/GenBank/DDBJ databases">
        <title>The Damaraland mole rat (Fukomys damarensis) genome and evolution of African mole rats.</title>
        <authorList>
            <person name="Gladyshev V.N."/>
            <person name="Fang X."/>
        </authorList>
    </citation>
    <scope>NUCLEOTIDE SEQUENCE [LARGE SCALE GENOMIC DNA]</scope>
    <source>
        <tissue evidence="6">Liver</tissue>
    </source>
</reference>
<proteinExistence type="predicted"/>
<evidence type="ECO:0000256" key="1">
    <source>
        <dbReference type="ARBA" id="ARBA00004236"/>
    </source>
</evidence>
<dbReference type="eggNOG" id="KOG3594">
    <property type="taxonomic scope" value="Eukaryota"/>
</dbReference>
<evidence type="ECO:0000256" key="4">
    <source>
        <dbReference type="ARBA" id="ARBA00023180"/>
    </source>
</evidence>
<evidence type="ECO:0000256" key="3">
    <source>
        <dbReference type="ARBA" id="ARBA00022889"/>
    </source>
</evidence>
<accession>A0A091DZQ5</accession>
<dbReference type="SMART" id="SM01055">
    <property type="entry name" value="Cadherin_pro"/>
    <property type="match status" value="1"/>
</dbReference>
<protein>
    <submittedName>
        <fullName evidence="6">Cadherin-13</fullName>
    </submittedName>
</protein>
<evidence type="ECO:0000313" key="7">
    <source>
        <dbReference type="Proteomes" id="UP000028990"/>
    </source>
</evidence>
<dbReference type="GO" id="GO:0007155">
    <property type="term" value="P:cell adhesion"/>
    <property type="evidence" value="ECO:0007669"/>
    <property type="project" value="UniProtKB-KW"/>
</dbReference>
<dbReference type="Pfam" id="PF08758">
    <property type="entry name" value="Cadherin_pro"/>
    <property type="match status" value="1"/>
</dbReference>
<evidence type="ECO:0000313" key="6">
    <source>
        <dbReference type="EMBL" id="KFO35760.1"/>
    </source>
</evidence>
<organism evidence="6 7">
    <name type="scientific">Fukomys damarensis</name>
    <name type="common">Damaraland mole rat</name>
    <name type="synonym">Cryptomys damarensis</name>
    <dbReference type="NCBI Taxonomy" id="885580"/>
    <lineage>
        <taxon>Eukaryota</taxon>
        <taxon>Metazoa</taxon>
        <taxon>Chordata</taxon>
        <taxon>Craniata</taxon>
        <taxon>Vertebrata</taxon>
        <taxon>Euteleostomi</taxon>
        <taxon>Mammalia</taxon>
        <taxon>Eutheria</taxon>
        <taxon>Euarchontoglires</taxon>
        <taxon>Glires</taxon>
        <taxon>Rodentia</taxon>
        <taxon>Hystricomorpha</taxon>
        <taxon>Bathyergidae</taxon>
        <taxon>Fukomys</taxon>
    </lineage>
</organism>
<dbReference type="GO" id="GO:0005886">
    <property type="term" value="C:plasma membrane"/>
    <property type="evidence" value="ECO:0007669"/>
    <property type="project" value="UniProtKB-SubCell"/>
</dbReference>
<keyword evidence="3" id="KW-0130">Cell adhesion</keyword>
<dbReference type="InterPro" id="IPR014868">
    <property type="entry name" value="Cadherin_pro_dom"/>
</dbReference>
<comment type="subcellular location">
    <subcellularLocation>
        <location evidence="1">Cell membrane</location>
    </subcellularLocation>
</comment>
<keyword evidence="7" id="KW-1185">Reference proteome</keyword>
<dbReference type="EMBL" id="KN121664">
    <property type="protein sequence ID" value="KFO35760.1"/>
    <property type="molecule type" value="Genomic_DNA"/>
</dbReference>
<evidence type="ECO:0000256" key="2">
    <source>
        <dbReference type="ARBA" id="ARBA00022475"/>
    </source>
</evidence>
<evidence type="ECO:0000259" key="5">
    <source>
        <dbReference type="SMART" id="SM01055"/>
    </source>
</evidence>
<dbReference type="Gene3D" id="2.60.40.60">
    <property type="entry name" value="Cadherins"/>
    <property type="match status" value="1"/>
</dbReference>
<name>A0A091DZQ5_FUKDA</name>
<gene>
    <name evidence="6" type="ORF">H920_02828</name>
</gene>
<keyword evidence="2" id="KW-0472">Membrane</keyword>
<keyword evidence="2" id="KW-1003">Cell membrane</keyword>
<feature type="domain" description="Cadherin prodomain" evidence="5">
    <location>
        <begin position="70"/>
        <end position="159"/>
    </location>
</feature>
<dbReference type="AlphaFoldDB" id="A0A091DZQ5"/>